<dbReference type="InterPro" id="IPR001227">
    <property type="entry name" value="Ac_transferase_dom_sf"/>
</dbReference>
<dbReference type="InterPro" id="IPR024925">
    <property type="entry name" value="Malonyl_CoA-ACP_transAc"/>
</dbReference>
<evidence type="ECO:0000313" key="7">
    <source>
        <dbReference type="EMBL" id="WGI18276.1"/>
    </source>
</evidence>
<evidence type="ECO:0000256" key="1">
    <source>
        <dbReference type="ARBA" id="ARBA00022679"/>
    </source>
</evidence>
<dbReference type="Proteomes" id="UP001179858">
    <property type="component" value="Chromosome"/>
</dbReference>
<evidence type="ECO:0000256" key="3">
    <source>
        <dbReference type="ARBA" id="ARBA00048462"/>
    </source>
</evidence>
<evidence type="ECO:0000313" key="8">
    <source>
        <dbReference type="Proteomes" id="UP001179858"/>
    </source>
</evidence>
<dbReference type="InterPro" id="IPR014043">
    <property type="entry name" value="Acyl_transferase_dom"/>
</dbReference>
<dbReference type="Gene3D" id="3.40.366.10">
    <property type="entry name" value="Malonyl-Coenzyme A Acyl Carrier Protein, domain 2"/>
    <property type="match status" value="1"/>
</dbReference>
<dbReference type="GO" id="GO:0005829">
    <property type="term" value="C:cytosol"/>
    <property type="evidence" value="ECO:0007669"/>
    <property type="project" value="TreeGrafter"/>
</dbReference>
<gene>
    <name evidence="7" type="ORF">QBD03_05820</name>
</gene>
<comment type="similarity">
    <text evidence="4">Belongs to the fabD family.</text>
</comment>
<dbReference type="InterPro" id="IPR016035">
    <property type="entry name" value="Acyl_Trfase/lysoPLipase"/>
</dbReference>
<protein>
    <recommendedName>
        <fullName evidence="4">Malonyl CoA-acyl carrier protein transacylase</fullName>
        <ecNumber evidence="4">2.3.1.39</ecNumber>
    </recommendedName>
</protein>
<feature type="active site" evidence="5">
    <location>
        <position position="188"/>
    </location>
</feature>
<reference evidence="7" key="1">
    <citation type="submission" date="2023-04" db="EMBL/GenBank/DDBJ databases">
        <title>Novel strain of Lactilactobacillus sakei and use thereof.</title>
        <authorList>
            <person name="Kim S.Y."/>
        </authorList>
    </citation>
    <scope>NUCLEOTIDE SEQUENCE</scope>
    <source>
        <strain evidence="7">HUP1</strain>
    </source>
</reference>
<dbReference type="GO" id="GO:0004314">
    <property type="term" value="F:[acyl-carrier-protein] S-malonyltransferase activity"/>
    <property type="evidence" value="ECO:0007669"/>
    <property type="project" value="UniProtKB-EC"/>
</dbReference>
<keyword evidence="2 4" id="KW-0012">Acyltransferase</keyword>
<dbReference type="PIRSF" id="PIRSF000446">
    <property type="entry name" value="Mct"/>
    <property type="match status" value="1"/>
</dbReference>
<dbReference type="GO" id="GO:0006633">
    <property type="term" value="P:fatty acid biosynthetic process"/>
    <property type="evidence" value="ECO:0007669"/>
    <property type="project" value="TreeGrafter"/>
</dbReference>
<proteinExistence type="inferred from homology"/>
<evidence type="ECO:0000256" key="5">
    <source>
        <dbReference type="PIRSR" id="PIRSR000446-1"/>
    </source>
</evidence>
<dbReference type="InterPro" id="IPR050858">
    <property type="entry name" value="Mal-CoA-ACP_Trans/PKS_FabD"/>
</dbReference>
<dbReference type="Pfam" id="PF00698">
    <property type="entry name" value="Acyl_transf_1"/>
    <property type="match status" value="1"/>
</dbReference>
<dbReference type="AlphaFoldDB" id="A0AAF0GNF8"/>
<organism evidence="7 8">
    <name type="scientific">Latilactobacillus sakei</name>
    <name type="common">Lactobacillus sakei</name>
    <dbReference type="NCBI Taxonomy" id="1599"/>
    <lineage>
        <taxon>Bacteria</taxon>
        <taxon>Bacillati</taxon>
        <taxon>Bacillota</taxon>
        <taxon>Bacilli</taxon>
        <taxon>Lactobacillales</taxon>
        <taxon>Lactobacillaceae</taxon>
        <taxon>Latilactobacillus</taxon>
    </lineage>
</organism>
<accession>A0AAF0GNF8</accession>
<evidence type="ECO:0000256" key="2">
    <source>
        <dbReference type="ARBA" id="ARBA00023315"/>
    </source>
</evidence>
<evidence type="ECO:0000256" key="4">
    <source>
        <dbReference type="PIRNR" id="PIRNR000446"/>
    </source>
</evidence>
<dbReference type="RefSeq" id="WP_254681577.1">
    <property type="nucleotide sequence ID" value="NZ_CP122959.1"/>
</dbReference>
<dbReference type="PANTHER" id="PTHR42681">
    <property type="entry name" value="MALONYL-COA-ACYL CARRIER PROTEIN TRANSACYLASE, MITOCHONDRIAL"/>
    <property type="match status" value="1"/>
</dbReference>
<sequence length="302" mass="33644">MSTAFLFPGQGSQQVGMLQDIPVEYLERVARVTGYQLIDIPQNYEDTVFIQLALLVKALFALDEIQKNEIVPDLVAGHSLGAFAAAVACQTLSFDDAVWLVYQRAVLMKAAYPSGYAMGVIVGLTRDEAAQVVQETFDPDYPVYLSNENCPMQHTISGAVIGLEKTLVVAKQKQARTAKLLKVPVPSHCKLMQATVEKLTPYINQLTLQPATCPYLKNTDGRITQDAEAIRQDLLANIEQPVQWRQMMAVAKEMGMDLTIEFPPGNTLTKLIHANFGEQLIRTINISQHGIDDTTFLYRKWR</sequence>
<dbReference type="EMBL" id="CP122959">
    <property type="protein sequence ID" value="WGI18276.1"/>
    <property type="molecule type" value="Genomic_DNA"/>
</dbReference>
<keyword evidence="1 4" id="KW-0808">Transferase</keyword>
<dbReference type="SMART" id="SM00827">
    <property type="entry name" value="PKS_AT"/>
    <property type="match status" value="1"/>
</dbReference>
<feature type="domain" description="Malonyl-CoA:ACP transacylase (MAT)" evidence="6">
    <location>
        <begin position="6"/>
        <end position="301"/>
    </location>
</feature>
<dbReference type="InterPro" id="IPR016036">
    <property type="entry name" value="Malonyl_transacylase_ACP-bd"/>
</dbReference>
<dbReference type="PANTHER" id="PTHR42681:SF1">
    <property type="entry name" value="MALONYL-COA-ACYL CARRIER PROTEIN TRANSACYLASE, MITOCHONDRIAL"/>
    <property type="match status" value="1"/>
</dbReference>
<dbReference type="SUPFAM" id="SSF52151">
    <property type="entry name" value="FabD/lysophospholipase-like"/>
    <property type="match status" value="1"/>
</dbReference>
<evidence type="ECO:0000259" key="6">
    <source>
        <dbReference type="SMART" id="SM00827"/>
    </source>
</evidence>
<feature type="active site" evidence="5">
    <location>
        <position position="79"/>
    </location>
</feature>
<dbReference type="EC" id="2.3.1.39" evidence="4"/>
<name>A0AAF0GNF8_LATSK</name>
<dbReference type="SUPFAM" id="SSF55048">
    <property type="entry name" value="Probable ACP-binding domain of malonyl-CoA ACP transacylase"/>
    <property type="match status" value="1"/>
</dbReference>
<comment type="catalytic activity">
    <reaction evidence="3 4">
        <text>holo-[ACP] + malonyl-CoA = malonyl-[ACP] + CoA</text>
        <dbReference type="Rhea" id="RHEA:41792"/>
        <dbReference type="Rhea" id="RHEA-COMP:9623"/>
        <dbReference type="Rhea" id="RHEA-COMP:9685"/>
        <dbReference type="ChEBI" id="CHEBI:57287"/>
        <dbReference type="ChEBI" id="CHEBI:57384"/>
        <dbReference type="ChEBI" id="CHEBI:64479"/>
        <dbReference type="ChEBI" id="CHEBI:78449"/>
        <dbReference type="EC" id="2.3.1.39"/>
    </reaction>
</comment>
<dbReference type="Gene3D" id="3.30.70.250">
    <property type="entry name" value="Malonyl-CoA ACP transacylase, ACP-binding"/>
    <property type="match status" value="1"/>
</dbReference>